<dbReference type="InterPro" id="IPR044005">
    <property type="entry name" value="DZR_2"/>
</dbReference>
<dbReference type="SUPFAM" id="SSF53271">
    <property type="entry name" value="PRTase-like"/>
    <property type="match status" value="1"/>
</dbReference>
<dbReference type="RefSeq" id="WP_264714619.1">
    <property type="nucleotide sequence ID" value="NZ_JAPDNT010000013.1"/>
</dbReference>
<proteinExistence type="predicted"/>
<dbReference type="PANTHER" id="PTHR47505">
    <property type="entry name" value="DNA UTILIZATION PROTEIN YHGH"/>
    <property type="match status" value="1"/>
</dbReference>
<dbReference type="EMBL" id="JAPDNT010000013">
    <property type="protein sequence ID" value="MCW3475888.1"/>
    <property type="molecule type" value="Genomic_DNA"/>
</dbReference>
<evidence type="ECO:0000313" key="2">
    <source>
        <dbReference type="EMBL" id="MCW3475888.1"/>
    </source>
</evidence>
<dbReference type="InterPro" id="IPR029057">
    <property type="entry name" value="PRTase-like"/>
</dbReference>
<gene>
    <name evidence="2" type="ORF">OL599_15020</name>
</gene>
<feature type="domain" description="Double zinc ribbon" evidence="1">
    <location>
        <begin position="13"/>
        <end position="74"/>
    </location>
</feature>
<comment type="caution">
    <text evidence="2">The sequence shown here is derived from an EMBL/GenBank/DDBJ whole genome shotgun (WGS) entry which is preliminary data.</text>
</comment>
<keyword evidence="3" id="KW-1185">Reference proteome</keyword>
<feature type="non-terminal residue" evidence="2">
    <location>
        <position position="180"/>
    </location>
</feature>
<dbReference type="PANTHER" id="PTHR47505:SF1">
    <property type="entry name" value="DNA UTILIZATION PROTEIN YHGH"/>
    <property type="match status" value="1"/>
</dbReference>
<evidence type="ECO:0000313" key="3">
    <source>
        <dbReference type="Proteomes" id="UP001165679"/>
    </source>
</evidence>
<dbReference type="Pfam" id="PF18912">
    <property type="entry name" value="DZR_2"/>
    <property type="match status" value="1"/>
</dbReference>
<evidence type="ECO:0000259" key="1">
    <source>
        <dbReference type="Pfam" id="PF18912"/>
    </source>
</evidence>
<name>A0AA41YPJ5_9PROT</name>
<reference evidence="2" key="1">
    <citation type="submission" date="2022-09" db="EMBL/GenBank/DDBJ databases">
        <title>Rhodovastum sp. nov. RN2-1 isolated from soil in Seongnam, South Korea.</title>
        <authorList>
            <person name="Le N.T."/>
        </authorList>
    </citation>
    <scope>NUCLEOTIDE SEQUENCE</scope>
    <source>
        <strain evidence="2">RN2-1</strain>
    </source>
</reference>
<dbReference type="InterPro" id="IPR051910">
    <property type="entry name" value="ComF/GntX_DNA_util-trans"/>
</dbReference>
<sequence>MAAGSLRQIGRLALDLLLPAQCLTCDAPVDAPGRLCPACFRATGFVTEPCCARCGVPFAHAGQGGPERLCQRCRDEPPPWDRARGALRYDAQSRRIVLPFKHGDRTEFAAGLAQMMARAGAALLRDADLLVPVPLHRARLIARRYNQAALLARALARIAARPVLPDALRRTRVTVPPGDL</sequence>
<dbReference type="AlphaFoldDB" id="A0AA41YPJ5"/>
<accession>A0AA41YPJ5</accession>
<reference evidence="2" key="2">
    <citation type="submission" date="2022-10" db="EMBL/GenBank/DDBJ databases">
        <authorList>
            <person name="Trinh H.N."/>
        </authorList>
    </citation>
    <scope>NUCLEOTIDE SEQUENCE</scope>
    <source>
        <strain evidence="2">RN2-1</strain>
    </source>
</reference>
<protein>
    <submittedName>
        <fullName evidence="2">Double zinc ribbon domain-containing protein</fullName>
    </submittedName>
</protein>
<organism evidence="2 3">
    <name type="scientific">Limobrevibacterium gyesilva</name>
    <dbReference type="NCBI Taxonomy" id="2991712"/>
    <lineage>
        <taxon>Bacteria</taxon>
        <taxon>Pseudomonadati</taxon>
        <taxon>Pseudomonadota</taxon>
        <taxon>Alphaproteobacteria</taxon>
        <taxon>Acetobacterales</taxon>
        <taxon>Acetobacteraceae</taxon>
        <taxon>Limobrevibacterium</taxon>
    </lineage>
</organism>
<dbReference type="Proteomes" id="UP001165679">
    <property type="component" value="Unassembled WGS sequence"/>
</dbReference>